<keyword evidence="2" id="KW-1185">Reference proteome</keyword>
<accession>A0ACD3BCB3</accession>
<dbReference type="EMBL" id="ML208262">
    <property type="protein sequence ID" value="TFK75654.1"/>
    <property type="molecule type" value="Genomic_DNA"/>
</dbReference>
<name>A0ACD3BCB3_9AGAR</name>
<organism evidence="1 2">
    <name type="scientific">Pluteus cervinus</name>
    <dbReference type="NCBI Taxonomy" id="181527"/>
    <lineage>
        <taxon>Eukaryota</taxon>
        <taxon>Fungi</taxon>
        <taxon>Dikarya</taxon>
        <taxon>Basidiomycota</taxon>
        <taxon>Agaricomycotina</taxon>
        <taxon>Agaricomycetes</taxon>
        <taxon>Agaricomycetidae</taxon>
        <taxon>Agaricales</taxon>
        <taxon>Pluteineae</taxon>
        <taxon>Pluteaceae</taxon>
        <taxon>Pluteus</taxon>
    </lineage>
</organism>
<reference evidence="1 2" key="1">
    <citation type="journal article" date="2019" name="Nat. Ecol. Evol.">
        <title>Megaphylogeny resolves global patterns of mushroom evolution.</title>
        <authorList>
            <person name="Varga T."/>
            <person name="Krizsan K."/>
            <person name="Foldi C."/>
            <person name="Dima B."/>
            <person name="Sanchez-Garcia M."/>
            <person name="Sanchez-Ramirez S."/>
            <person name="Szollosi G.J."/>
            <person name="Szarkandi J.G."/>
            <person name="Papp V."/>
            <person name="Albert L."/>
            <person name="Andreopoulos W."/>
            <person name="Angelini C."/>
            <person name="Antonin V."/>
            <person name="Barry K.W."/>
            <person name="Bougher N.L."/>
            <person name="Buchanan P."/>
            <person name="Buyck B."/>
            <person name="Bense V."/>
            <person name="Catcheside P."/>
            <person name="Chovatia M."/>
            <person name="Cooper J."/>
            <person name="Damon W."/>
            <person name="Desjardin D."/>
            <person name="Finy P."/>
            <person name="Geml J."/>
            <person name="Haridas S."/>
            <person name="Hughes K."/>
            <person name="Justo A."/>
            <person name="Karasinski D."/>
            <person name="Kautmanova I."/>
            <person name="Kiss B."/>
            <person name="Kocsube S."/>
            <person name="Kotiranta H."/>
            <person name="LaButti K.M."/>
            <person name="Lechner B.E."/>
            <person name="Liimatainen K."/>
            <person name="Lipzen A."/>
            <person name="Lukacs Z."/>
            <person name="Mihaltcheva S."/>
            <person name="Morgado L.N."/>
            <person name="Niskanen T."/>
            <person name="Noordeloos M.E."/>
            <person name="Ohm R.A."/>
            <person name="Ortiz-Santana B."/>
            <person name="Ovrebo C."/>
            <person name="Racz N."/>
            <person name="Riley R."/>
            <person name="Savchenko A."/>
            <person name="Shiryaev A."/>
            <person name="Soop K."/>
            <person name="Spirin V."/>
            <person name="Szebenyi C."/>
            <person name="Tomsovsky M."/>
            <person name="Tulloss R.E."/>
            <person name="Uehling J."/>
            <person name="Grigoriev I.V."/>
            <person name="Vagvolgyi C."/>
            <person name="Papp T."/>
            <person name="Martin F.M."/>
            <person name="Miettinen O."/>
            <person name="Hibbett D.S."/>
            <person name="Nagy L.G."/>
        </authorList>
    </citation>
    <scope>NUCLEOTIDE SEQUENCE [LARGE SCALE GENOMIC DNA]</scope>
    <source>
        <strain evidence="1 2">NL-1719</strain>
    </source>
</reference>
<proteinExistence type="predicted"/>
<evidence type="ECO:0000313" key="1">
    <source>
        <dbReference type="EMBL" id="TFK75654.1"/>
    </source>
</evidence>
<evidence type="ECO:0000313" key="2">
    <source>
        <dbReference type="Proteomes" id="UP000308600"/>
    </source>
</evidence>
<sequence>MRPTVAHMSGMPGPKVYMQWWGDKNGAIKQKGIYQYTLSPYQFKANPNMIRNYLFNAYRRLSGEALFFIIPFAAGYGIYSWAKSYDGWAKSKAGHLATEHHE</sequence>
<protein>
    <submittedName>
        <fullName evidence="1">Uncharacterized protein</fullName>
    </submittedName>
</protein>
<gene>
    <name evidence="1" type="ORF">BDN72DRAFT_954818</name>
</gene>
<dbReference type="Proteomes" id="UP000308600">
    <property type="component" value="Unassembled WGS sequence"/>
</dbReference>